<gene>
    <name evidence="2" type="ORF">KL86DES1_20809</name>
</gene>
<protein>
    <submittedName>
        <fullName evidence="2">Uncharacterized protein</fullName>
    </submittedName>
</protein>
<evidence type="ECO:0000313" key="2">
    <source>
        <dbReference type="EMBL" id="SCM72740.1"/>
    </source>
</evidence>
<dbReference type="EMBL" id="FMJC01000002">
    <property type="protein sequence ID" value="SCM72740.1"/>
    <property type="molecule type" value="Genomic_DNA"/>
</dbReference>
<organism evidence="2">
    <name type="scientific">uncultured Desulfovibrio sp</name>
    <dbReference type="NCBI Taxonomy" id="167968"/>
    <lineage>
        <taxon>Bacteria</taxon>
        <taxon>Pseudomonadati</taxon>
        <taxon>Thermodesulfobacteriota</taxon>
        <taxon>Desulfovibrionia</taxon>
        <taxon>Desulfovibrionales</taxon>
        <taxon>Desulfovibrionaceae</taxon>
        <taxon>Desulfovibrio</taxon>
        <taxon>environmental samples</taxon>
    </lineage>
</organism>
<feature type="region of interest" description="Disordered" evidence="1">
    <location>
        <begin position="65"/>
        <end position="88"/>
    </location>
</feature>
<dbReference type="AlphaFoldDB" id="A0A212L5E2"/>
<name>A0A212L5E2_9BACT</name>
<evidence type="ECO:0000256" key="1">
    <source>
        <dbReference type="SAM" id="MobiDB-lite"/>
    </source>
</evidence>
<accession>A0A212L5E2</accession>
<proteinExistence type="predicted"/>
<sequence length="88" mass="9988">MYSLACLAAALTFSVTSVKCWLLVVREPRIADQRRHGRSIHGMGMVGNGGCEQRTRIALPPFRRNWPATWRPTTRRPEPAQRVCAKIK</sequence>
<reference evidence="2" key="1">
    <citation type="submission" date="2016-08" db="EMBL/GenBank/DDBJ databases">
        <authorList>
            <person name="Seilhamer J.J."/>
        </authorList>
    </citation>
    <scope>NUCLEOTIDE SEQUENCE</scope>
    <source>
        <strain evidence="2">86-1</strain>
    </source>
</reference>